<dbReference type="SUPFAM" id="SSF53335">
    <property type="entry name" value="S-adenosyl-L-methionine-dependent methyltransferases"/>
    <property type="match status" value="1"/>
</dbReference>
<evidence type="ECO:0000259" key="4">
    <source>
        <dbReference type="Pfam" id="PF13847"/>
    </source>
</evidence>
<dbReference type="GO" id="GO:0008168">
    <property type="term" value="F:methyltransferase activity"/>
    <property type="evidence" value="ECO:0007669"/>
    <property type="project" value="UniProtKB-KW"/>
</dbReference>
<evidence type="ECO:0000256" key="3">
    <source>
        <dbReference type="ARBA" id="ARBA00022679"/>
    </source>
</evidence>
<evidence type="ECO:0000256" key="1">
    <source>
        <dbReference type="ARBA" id="ARBA00008361"/>
    </source>
</evidence>
<dbReference type="PANTHER" id="PTHR12176">
    <property type="entry name" value="SAM-DEPENDENT METHYLTRANSFERASE SUPERFAMILY PROTEIN"/>
    <property type="match status" value="1"/>
</dbReference>
<dbReference type="GO" id="GO:0032259">
    <property type="term" value="P:methylation"/>
    <property type="evidence" value="ECO:0007669"/>
    <property type="project" value="UniProtKB-KW"/>
</dbReference>
<protein>
    <recommendedName>
        <fullName evidence="4">Methyltransferase domain-containing protein</fullName>
    </recommendedName>
</protein>
<dbReference type="CDD" id="cd02440">
    <property type="entry name" value="AdoMet_MTases"/>
    <property type="match status" value="1"/>
</dbReference>
<dbReference type="Gene3D" id="3.40.50.150">
    <property type="entry name" value="Vaccinia Virus protein VP39"/>
    <property type="match status" value="1"/>
</dbReference>
<name>A0AAN8JVP4_PATCE</name>
<dbReference type="InterPro" id="IPR029063">
    <property type="entry name" value="SAM-dependent_MTases_sf"/>
</dbReference>
<comment type="similarity">
    <text evidence="1">Belongs to the methyltransferase superfamily.</text>
</comment>
<dbReference type="EMBL" id="JAZGQO010000007">
    <property type="protein sequence ID" value="KAK6183219.1"/>
    <property type="molecule type" value="Genomic_DNA"/>
</dbReference>
<proteinExistence type="inferred from homology"/>
<evidence type="ECO:0000313" key="5">
    <source>
        <dbReference type="EMBL" id="KAK6183219.1"/>
    </source>
</evidence>
<comment type="caution">
    <text evidence="5">The sequence shown here is derived from an EMBL/GenBank/DDBJ whole genome shotgun (WGS) entry which is preliminary data.</text>
</comment>
<feature type="domain" description="Methyltransferase" evidence="4">
    <location>
        <begin position="80"/>
        <end position="218"/>
    </location>
</feature>
<dbReference type="PANTHER" id="PTHR12176:SF83">
    <property type="entry name" value="CITRATE SYNTHASE-LYSINE N-METHYLTRANSFERASE CSKMT, MITOCHONDRIAL"/>
    <property type="match status" value="1"/>
</dbReference>
<dbReference type="Pfam" id="PF13847">
    <property type="entry name" value="Methyltransf_31"/>
    <property type="match status" value="1"/>
</dbReference>
<reference evidence="5 6" key="1">
    <citation type="submission" date="2024-01" db="EMBL/GenBank/DDBJ databases">
        <title>The genome of the rayed Mediterranean limpet Patella caerulea (Linnaeus, 1758).</title>
        <authorList>
            <person name="Anh-Thu Weber A."/>
            <person name="Halstead-Nussloch G."/>
        </authorList>
    </citation>
    <scope>NUCLEOTIDE SEQUENCE [LARGE SCALE GENOMIC DNA]</scope>
    <source>
        <strain evidence="5">AATW-2023a</strain>
        <tissue evidence="5">Whole specimen</tissue>
    </source>
</reference>
<accession>A0AAN8JVP4</accession>
<gene>
    <name evidence="5" type="ORF">SNE40_010742</name>
</gene>
<organism evidence="5 6">
    <name type="scientific">Patella caerulea</name>
    <name type="common">Rayed Mediterranean limpet</name>
    <dbReference type="NCBI Taxonomy" id="87958"/>
    <lineage>
        <taxon>Eukaryota</taxon>
        <taxon>Metazoa</taxon>
        <taxon>Spiralia</taxon>
        <taxon>Lophotrochozoa</taxon>
        <taxon>Mollusca</taxon>
        <taxon>Gastropoda</taxon>
        <taxon>Patellogastropoda</taxon>
        <taxon>Patelloidea</taxon>
        <taxon>Patellidae</taxon>
        <taxon>Patella</taxon>
    </lineage>
</organism>
<keyword evidence="6" id="KW-1185">Reference proteome</keyword>
<sequence length="250" mass="28775">MLFVGHVGVYRHVRTHRVIIANCREYSRLTDNDIGKLATRAFWKEKYSRSNLNESTFDWFVEPDDVIKEIESRILKSGSHKLFRIMDIGCGTSSLALKLYSQVNNPIEIHCVDFVHEALGQQKNWSEQVLTKGHPFTSSHFVVADVCHLPYRNGIFDCVVDKGTMDALVKDRILGEEKCRKMLSEMERLLNQNGTILQISDEHPEVRQQLLETLTQNNCLTWSSSCISSFGNIEYFMYTARLETHLPTDS</sequence>
<keyword evidence="2" id="KW-0489">Methyltransferase</keyword>
<evidence type="ECO:0000256" key="2">
    <source>
        <dbReference type="ARBA" id="ARBA00022603"/>
    </source>
</evidence>
<evidence type="ECO:0000313" key="6">
    <source>
        <dbReference type="Proteomes" id="UP001347796"/>
    </source>
</evidence>
<dbReference type="InterPro" id="IPR025714">
    <property type="entry name" value="Methyltranfer_dom"/>
</dbReference>
<dbReference type="InterPro" id="IPR051419">
    <property type="entry name" value="Lys/N-term_MeTrsfase_sf"/>
</dbReference>
<keyword evidence="3" id="KW-0808">Transferase</keyword>
<dbReference type="AlphaFoldDB" id="A0AAN8JVP4"/>
<dbReference type="Proteomes" id="UP001347796">
    <property type="component" value="Unassembled WGS sequence"/>
</dbReference>